<dbReference type="Gene3D" id="2.130.10.10">
    <property type="entry name" value="YVTN repeat-like/Quinoprotein amine dehydrogenase"/>
    <property type="match status" value="3"/>
</dbReference>
<dbReference type="InterPro" id="IPR028203">
    <property type="entry name" value="PSII_CF48-like_dom"/>
</dbReference>
<comment type="caution">
    <text evidence="5">The sequence shown here is derived from an EMBL/GenBank/DDBJ whole genome shotgun (WGS) entry which is preliminary data.</text>
</comment>
<dbReference type="PANTHER" id="PTHR47199">
    <property type="entry name" value="PHOTOSYSTEM II STABILITY/ASSEMBLY FACTOR HCF136, CHLOROPLASTIC"/>
    <property type="match status" value="1"/>
</dbReference>
<keyword evidence="1" id="KW-0602">Photosynthesis</keyword>
<evidence type="ECO:0000256" key="2">
    <source>
        <dbReference type="ARBA" id="ARBA00023276"/>
    </source>
</evidence>
<dbReference type="Pfam" id="PF14870">
    <property type="entry name" value="PSII_BNR"/>
    <property type="match status" value="1"/>
</dbReference>
<accession>A0ABW2Y6E2</accession>
<evidence type="ECO:0000313" key="6">
    <source>
        <dbReference type="Proteomes" id="UP001597110"/>
    </source>
</evidence>
<sequence>MCPMRFIGCAAVLAWMAGTADAALSFEHDPELPATVTVLNPDLAGITASADGTLLVWGSDASLWRYDAASPDVAEKGAWQPAQTFHDRRIRAVAEASDRTAGASLVAVGDGGLLLHSADGGRRWNHALVHTTSGASRLAPERDLAAVACDLRRCLAVGPQDTLLHSIDGGAQWHGIAAEAGMPDRPQGAFTTVVLTTDGSAWVGGADGRLWQDAGPDSAWRERRLPAADNATMPAIDALAADDGGVLLAMADGRLLALSADASKSSTAASVYRSARGSFTRFSPLPAPGGWVATGSAGACAWREASGASWRDCGALPERFLRGAASSPDGRHWVLAGEGGLLLHGRPPDRAWRAVQLPALDSRPDLEAVAWSDALRGFVAVGPGGLVLHGSADGATWTVAHDAPRLYVHDVVSPKGDSALLAALSHRTLARSEDGGRHWRSHTFTQLHEPAYLFALHADRAIGSVVVGGGQGAVMVAPDGEHWRTHSTGHGREHLGLLPLPGTPVVLLHGSGGQLTRVHGGLGEWHDVPLPSPDPVYGSFTGPDGRPWLVGGGLGEQAKGTVQRGSRDGTQWALQTLGSDVLRTGGPTPDRRALLLAGDGGVVLRTELPNDGTIAPPDDETPPAAPDWVAVAQPLPDAAWSWLQHDAAGEAVWLGGSVGALIRSTDGGLHWHAVDVPTTAALRRPTWDPQRRAWWMPGRDGTLLRSDDDGRSWRAVFTHTREHLKGVWVDPADGALLLYGARLVRLMPADTP</sequence>
<evidence type="ECO:0000256" key="1">
    <source>
        <dbReference type="ARBA" id="ARBA00022531"/>
    </source>
</evidence>
<gene>
    <name evidence="5" type="ORF">ACFQ0E_00650</name>
</gene>
<dbReference type="SUPFAM" id="SSF110296">
    <property type="entry name" value="Oligoxyloglucan reducing end-specific cellobiohydrolase"/>
    <property type="match status" value="2"/>
</dbReference>
<dbReference type="EMBL" id="JBHTIF010000001">
    <property type="protein sequence ID" value="MFD0724097.1"/>
    <property type="molecule type" value="Genomic_DNA"/>
</dbReference>
<dbReference type="SUPFAM" id="SSF50939">
    <property type="entry name" value="Sialidases"/>
    <property type="match status" value="1"/>
</dbReference>
<name>A0ABW2Y6E2_9GAMM</name>
<dbReference type="InterPro" id="IPR015943">
    <property type="entry name" value="WD40/YVTN_repeat-like_dom_sf"/>
</dbReference>
<protein>
    <submittedName>
        <fullName evidence="5">WD40/YVTN/BNR-like repeat-containing protein</fullName>
    </submittedName>
</protein>
<reference evidence="6" key="1">
    <citation type="journal article" date="2019" name="Int. J. Syst. Evol. Microbiol.">
        <title>The Global Catalogue of Microorganisms (GCM) 10K type strain sequencing project: providing services to taxonomists for standard genome sequencing and annotation.</title>
        <authorList>
            <consortium name="The Broad Institute Genomics Platform"/>
            <consortium name="The Broad Institute Genome Sequencing Center for Infectious Disease"/>
            <person name="Wu L."/>
            <person name="Ma J."/>
        </authorList>
    </citation>
    <scope>NUCLEOTIDE SEQUENCE [LARGE SCALE GENOMIC DNA]</scope>
    <source>
        <strain evidence="6">CCUG 55585</strain>
    </source>
</reference>
<evidence type="ECO:0000256" key="3">
    <source>
        <dbReference type="SAM" id="SignalP"/>
    </source>
</evidence>
<feature type="chain" id="PRO_5046243257" evidence="3">
    <location>
        <begin position="23"/>
        <end position="752"/>
    </location>
</feature>
<feature type="domain" description="Photosynthesis system II assembly factor Ycf48/Hcf136-like" evidence="4">
    <location>
        <begin position="107"/>
        <end position="401"/>
    </location>
</feature>
<dbReference type="Proteomes" id="UP001597110">
    <property type="component" value="Unassembled WGS sequence"/>
</dbReference>
<organism evidence="5 6">
    <name type="scientific">Lysobacter brunescens</name>
    <dbReference type="NCBI Taxonomy" id="262323"/>
    <lineage>
        <taxon>Bacteria</taxon>
        <taxon>Pseudomonadati</taxon>
        <taxon>Pseudomonadota</taxon>
        <taxon>Gammaproteobacteria</taxon>
        <taxon>Lysobacterales</taxon>
        <taxon>Lysobacteraceae</taxon>
        <taxon>Lysobacter</taxon>
    </lineage>
</organism>
<keyword evidence="3" id="KW-0732">Signal</keyword>
<dbReference type="PANTHER" id="PTHR47199:SF2">
    <property type="entry name" value="PHOTOSYSTEM II STABILITY_ASSEMBLY FACTOR HCF136, CHLOROPLASTIC"/>
    <property type="match status" value="1"/>
</dbReference>
<dbReference type="RefSeq" id="WP_386821779.1">
    <property type="nucleotide sequence ID" value="NZ_JBHTIF010000001.1"/>
</dbReference>
<keyword evidence="2" id="KW-0604">Photosystem II</keyword>
<proteinExistence type="predicted"/>
<evidence type="ECO:0000313" key="5">
    <source>
        <dbReference type="EMBL" id="MFD0724097.1"/>
    </source>
</evidence>
<dbReference type="InterPro" id="IPR036278">
    <property type="entry name" value="Sialidase_sf"/>
</dbReference>
<feature type="signal peptide" evidence="3">
    <location>
        <begin position="1"/>
        <end position="22"/>
    </location>
</feature>
<keyword evidence="6" id="KW-1185">Reference proteome</keyword>
<evidence type="ECO:0000259" key="4">
    <source>
        <dbReference type="Pfam" id="PF14870"/>
    </source>
</evidence>